<dbReference type="InterPro" id="IPR003370">
    <property type="entry name" value="Chromate_transpt"/>
</dbReference>
<comment type="similarity">
    <text evidence="2">Belongs to the chromate ion transporter (CHR) (TC 2.A.51) family.</text>
</comment>
<dbReference type="Proteomes" id="UP000245202">
    <property type="component" value="Unassembled WGS sequence"/>
</dbReference>
<evidence type="ECO:0000256" key="7">
    <source>
        <dbReference type="SAM" id="Phobius"/>
    </source>
</evidence>
<feature type="transmembrane region" description="Helical" evidence="7">
    <location>
        <begin position="73"/>
        <end position="99"/>
    </location>
</feature>
<keyword evidence="5 7" id="KW-1133">Transmembrane helix</keyword>
<proteinExistence type="inferred from homology"/>
<organism evidence="8 9">
    <name type="scientific">Paenibacillus agaridevorans</name>
    <dbReference type="NCBI Taxonomy" id="171404"/>
    <lineage>
        <taxon>Bacteria</taxon>
        <taxon>Bacillati</taxon>
        <taxon>Bacillota</taxon>
        <taxon>Bacilli</taxon>
        <taxon>Bacillales</taxon>
        <taxon>Paenibacillaceae</taxon>
        <taxon>Paenibacillus</taxon>
    </lineage>
</organism>
<feature type="transmembrane region" description="Helical" evidence="7">
    <location>
        <begin position="138"/>
        <end position="160"/>
    </location>
</feature>
<protein>
    <submittedName>
        <fullName evidence="8">Chromate transporter</fullName>
    </submittedName>
</protein>
<dbReference type="PANTHER" id="PTHR43663:SF1">
    <property type="entry name" value="CHROMATE TRANSPORTER"/>
    <property type="match status" value="1"/>
</dbReference>
<comment type="caution">
    <text evidence="8">The sequence shown here is derived from an EMBL/GenBank/DDBJ whole genome shotgun (WGS) entry which is preliminary data.</text>
</comment>
<keyword evidence="3" id="KW-1003">Cell membrane</keyword>
<evidence type="ECO:0000256" key="6">
    <source>
        <dbReference type="ARBA" id="ARBA00023136"/>
    </source>
</evidence>
<dbReference type="EMBL" id="BDQX01000458">
    <property type="protein sequence ID" value="GBG12360.1"/>
    <property type="molecule type" value="Genomic_DNA"/>
</dbReference>
<feature type="transmembrane region" description="Helical" evidence="7">
    <location>
        <begin position="6"/>
        <end position="28"/>
    </location>
</feature>
<dbReference type="GO" id="GO:0005886">
    <property type="term" value="C:plasma membrane"/>
    <property type="evidence" value="ECO:0007669"/>
    <property type="project" value="UniProtKB-SubCell"/>
</dbReference>
<dbReference type="PANTHER" id="PTHR43663">
    <property type="entry name" value="CHROMATE TRANSPORT PROTEIN-RELATED"/>
    <property type="match status" value="1"/>
</dbReference>
<evidence type="ECO:0000313" key="8">
    <source>
        <dbReference type="EMBL" id="GBG12360.1"/>
    </source>
</evidence>
<reference evidence="8 9" key="1">
    <citation type="submission" date="2017-08" db="EMBL/GenBank/DDBJ databases">
        <title>Substantial Increase in Enzyme Production by Combined Drug-Resistance Mutations in Paenibacillus agaridevorans.</title>
        <authorList>
            <person name="Tanaka Y."/>
            <person name="Funane K."/>
            <person name="Hosaka T."/>
            <person name="Shiwa Y."/>
            <person name="Fujita N."/>
            <person name="Miyazaki T."/>
            <person name="Yoshikawa H."/>
            <person name="Murakami K."/>
            <person name="Kasahara K."/>
            <person name="Inaoka T."/>
            <person name="Hiraga Y."/>
            <person name="Ochi K."/>
        </authorList>
    </citation>
    <scope>NUCLEOTIDE SEQUENCE [LARGE SCALE GENOMIC DNA]</scope>
    <source>
        <strain evidence="8 9">T-3040</strain>
    </source>
</reference>
<evidence type="ECO:0000256" key="3">
    <source>
        <dbReference type="ARBA" id="ARBA00022475"/>
    </source>
</evidence>
<evidence type="ECO:0000313" key="9">
    <source>
        <dbReference type="Proteomes" id="UP000245202"/>
    </source>
</evidence>
<evidence type="ECO:0000256" key="5">
    <source>
        <dbReference type="ARBA" id="ARBA00022989"/>
    </source>
</evidence>
<feature type="transmembrane region" description="Helical" evidence="7">
    <location>
        <begin position="111"/>
        <end position="132"/>
    </location>
</feature>
<name>A0A2R5F0A6_9BACL</name>
<dbReference type="AlphaFoldDB" id="A0A2R5F0A6"/>
<dbReference type="GO" id="GO:0015109">
    <property type="term" value="F:chromate transmembrane transporter activity"/>
    <property type="evidence" value="ECO:0007669"/>
    <property type="project" value="InterPro"/>
</dbReference>
<keyword evidence="4 7" id="KW-0812">Transmembrane</keyword>
<sequence length="180" mass="19346">MILLELFLTFLLVGFIAFGGGYAMIPIIQQEVVERHGWMNVTEFTDMIGVAGMSPGPIATNIAIFVGMQQAGIVGAIVAAIGMVLPSLVIIVAVGTIFFRIHQNKWVQSSLYGLRSVITGLILYAAVVFAVRNELVTSVSWFTLSQLLIFAGSLAALLLLRKHPLTILIISGLIGIALYS</sequence>
<evidence type="ECO:0000256" key="2">
    <source>
        <dbReference type="ARBA" id="ARBA00005262"/>
    </source>
</evidence>
<accession>A0A2R5F0A6</accession>
<dbReference type="Pfam" id="PF02417">
    <property type="entry name" value="Chromate_transp"/>
    <property type="match status" value="1"/>
</dbReference>
<comment type="subcellular location">
    <subcellularLocation>
        <location evidence="1">Cell membrane</location>
        <topology evidence="1">Multi-pass membrane protein</topology>
    </subcellularLocation>
</comment>
<dbReference type="InterPro" id="IPR052518">
    <property type="entry name" value="CHR_Transporter"/>
</dbReference>
<evidence type="ECO:0000256" key="4">
    <source>
        <dbReference type="ARBA" id="ARBA00022692"/>
    </source>
</evidence>
<keyword evidence="9" id="KW-1185">Reference proteome</keyword>
<evidence type="ECO:0000256" key="1">
    <source>
        <dbReference type="ARBA" id="ARBA00004651"/>
    </source>
</evidence>
<keyword evidence="6 7" id="KW-0472">Membrane</keyword>
<gene>
    <name evidence="8" type="ORF">PAT3040_07235</name>
</gene>
<feature type="transmembrane region" description="Helical" evidence="7">
    <location>
        <begin position="48"/>
        <end position="67"/>
    </location>
</feature>